<feature type="domain" description="Transglycosylase SLT" evidence="1">
    <location>
        <begin position="62"/>
        <end position="166"/>
    </location>
</feature>
<dbReference type="CDD" id="cd00254">
    <property type="entry name" value="LT-like"/>
    <property type="match status" value="1"/>
</dbReference>
<comment type="caution">
    <text evidence="2">The sequence shown here is derived from an EMBL/GenBank/DDBJ whole genome shotgun (WGS) entry which is preliminary data.</text>
</comment>
<name>A0ABP9BR05_9MICC</name>
<evidence type="ECO:0000259" key="1">
    <source>
        <dbReference type="Pfam" id="PF01464"/>
    </source>
</evidence>
<accession>A0ABP9BR05</accession>
<organism evidence="2 3">
    <name type="scientific">Rothia endophytica</name>
    <dbReference type="NCBI Taxonomy" id="1324766"/>
    <lineage>
        <taxon>Bacteria</taxon>
        <taxon>Bacillati</taxon>
        <taxon>Actinomycetota</taxon>
        <taxon>Actinomycetes</taxon>
        <taxon>Micrococcales</taxon>
        <taxon>Micrococcaceae</taxon>
        <taxon>Rothia</taxon>
    </lineage>
</organism>
<dbReference type="InterPro" id="IPR008258">
    <property type="entry name" value="Transglycosylase_SLT_dom_1"/>
</dbReference>
<dbReference type="RefSeq" id="WP_345446489.1">
    <property type="nucleotide sequence ID" value="NZ_BAABKP010000003.1"/>
</dbReference>
<dbReference type="Gene3D" id="1.10.530.10">
    <property type="match status" value="1"/>
</dbReference>
<reference evidence="3" key="1">
    <citation type="journal article" date="2019" name="Int. J. Syst. Evol. Microbiol.">
        <title>The Global Catalogue of Microorganisms (GCM) 10K type strain sequencing project: providing services to taxonomists for standard genome sequencing and annotation.</title>
        <authorList>
            <consortium name="The Broad Institute Genomics Platform"/>
            <consortium name="The Broad Institute Genome Sequencing Center for Infectious Disease"/>
            <person name="Wu L."/>
            <person name="Ma J."/>
        </authorList>
    </citation>
    <scope>NUCLEOTIDE SEQUENCE [LARGE SCALE GENOMIC DNA]</scope>
    <source>
        <strain evidence="3">JCM 18541</strain>
    </source>
</reference>
<dbReference type="PANTHER" id="PTHR37423">
    <property type="entry name" value="SOLUBLE LYTIC MUREIN TRANSGLYCOSYLASE-RELATED"/>
    <property type="match status" value="1"/>
</dbReference>
<dbReference type="Pfam" id="PF01464">
    <property type="entry name" value="SLT"/>
    <property type="match status" value="1"/>
</dbReference>
<protein>
    <recommendedName>
        <fullName evidence="1">Transglycosylase SLT domain-containing protein</fullName>
    </recommendedName>
</protein>
<dbReference type="EMBL" id="BAABKP010000003">
    <property type="protein sequence ID" value="GAA4798002.1"/>
    <property type="molecule type" value="Genomic_DNA"/>
</dbReference>
<evidence type="ECO:0000313" key="2">
    <source>
        <dbReference type="EMBL" id="GAA4798002.1"/>
    </source>
</evidence>
<dbReference type="SUPFAM" id="SSF53955">
    <property type="entry name" value="Lysozyme-like"/>
    <property type="match status" value="1"/>
</dbReference>
<evidence type="ECO:0000313" key="3">
    <source>
        <dbReference type="Proteomes" id="UP001500187"/>
    </source>
</evidence>
<dbReference type="Proteomes" id="UP001500187">
    <property type="component" value="Unassembled WGS sequence"/>
</dbReference>
<gene>
    <name evidence="2" type="ORF">GCM10023352_17120</name>
</gene>
<dbReference type="PANTHER" id="PTHR37423:SF2">
    <property type="entry name" value="MEMBRANE-BOUND LYTIC MUREIN TRANSGLYCOSYLASE C"/>
    <property type="match status" value="1"/>
</dbReference>
<proteinExistence type="predicted"/>
<dbReference type="InterPro" id="IPR023346">
    <property type="entry name" value="Lysozyme-like_dom_sf"/>
</dbReference>
<sequence length="206" mass="22217">MTSEPKQRNLLLRAGAGLLAHWQVVASAVFMTAGVAGLSATYEDYCGQTDLTFAPTELRDDIEAAAQVAGMRPGVLAAQLETESQWRNSAHSHAGAQGLAQFTDDTWEIWGEGDINNPEASIAAQGRYLAYLSERLAPYTKDGVSLQDVTLAGYNAGPGAVEEHDGIPPYFETQNYVVKIDDLANSKYAVTCSPSTEYRQAKLVID</sequence>
<keyword evidence="3" id="KW-1185">Reference proteome</keyword>